<protein>
    <submittedName>
        <fullName evidence="1">Uncharacterized protein</fullName>
    </submittedName>
</protein>
<dbReference type="AlphaFoldDB" id="A0A3B0WA98"/>
<sequence>MQKCIQIVRQTIEEVASFYESGMLARQQFLSEDDCKCFVYAALYKNLFDDWQTAVSAPISKLQSPNCTYFRGMLHSLPLRLRSVQTLSEAEWVQHDEV</sequence>
<gene>
    <name evidence="1" type="ORF">MNBD_CHLOROFLEXI01-3792</name>
</gene>
<accession>A0A3B0WA98</accession>
<dbReference type="EMBL" id="UOEU01000846">
    <property type="protein sequence ID" value="VAW41506.1"/>
    <property type="molecule type" value="Genomic_DNA"/>
</dbReference>
<reference evidence="1" key="1">
    <citation type="submission" date="2018-06" db="EMBL/GenBank/DDBJ databases">
        <authorList>
            <person name="Zhirakovskaya E."/>
        </authorList>
    </citation>
    <scope>NUCLEOTIDE SEQUENCE</scope>
</reference>
<organism evidence="1">
    <name type="scientific">hydrothermal vent metagenome</name>
    <dbReference type="NCBI Taxonomy" id="652676"/>
    <lineage>
        <taxon>unclassified sequences</taxon>
        <taxon>metagenomes</taxon>
        <taxon>ecological metagenomes</taxon>
    </lineage>
</organism>
<evidence type="ECO:0000313" key="1">
    <source>
        <dbReference type="EMBL" id="VAW41506.1"/>
    </source>
</evidence>
<name>A0A3B0WA98_9ZZZZ</name>
<proteinExistence type="predicted"/>